<dbReference type="RefSeq" id="WP_111323786.1">
    <property type="nucleotide sequence ID" value="NZ_BIFX01000003.1"/>
</dbReference>
<comment type="caution">
    <text evidence="2">The sequence shown here is derived from an EMBL/GenBank/DDBJ whole genome shotgun (WGS) entry which is preliminary data.</text>
</comment>
<dbReference type="AlphaFoldDB" id="A0A326U5S5"/>
<dbReference type="OrthoDB" id="191045at2"/>
<evidence type="ECO:0000313" key="2">
    <source>
        <dbReference type="EMBL" id="PZW28044.1"/>
    </source>
</evidence>
<gene>
    <name evidence="2" type="ORF">EI42_03422</name>
</gene>
<sequence>MVQPALRRTCLYTVLVIFGLMILLNCFTYPSSVSAATGKRVTRSAEFIKRYWTPDRMEHATPAGIPSKTGAPPHMIEPAPVKAQEVPPASYSSIPYAVIGKVFFTDSKTGFDYVCSGTAVISKNKSTVDTAGHCVAQDGSKDNYYTNWMFCPQYLDGDCPKGKWAARQLFADKTWLTASPMAVDHDYGAAVVEANNGQYLTDVVGGVAFGANLDRKQTFHALGYPHASPFNGKKMFECLADKAVDDTGTPPPLGISCDLTGGSSGGGWLVQSNGTWYVNGHNDYQYTNDPNTMYSPYYGNEALAIYNSAQAA</sequence>
<evidence type="ECO:0000256" key="1">
    <source>
        <dbReference type="ARBA" id="ARBA00022729"/>
    </source>
</evidence>
<keyword evidence="1" id="KW-0732">Signal</keyword>
<dbReference type="Proteomes" id="UP000248806">
    <property type="component" value="Unassembled WGS sequence"/>
</dbReference>
<dbReference type="PANTHER" id="PTHR15462:SF19">
    <property type="entry name" value="PEPTIDASE S1 DOMAIN-CONTAINING PROTEIN"/>
    <property type="match status" value="1"/>
</dbReference>
<dbReference type="SUPFAM" id="SSF50494">
    <property type="entry name" value="Trypsin-like serine proteases"/>
    <property type="match status" value="1"/>
</dbReference>
<dbReference type="InterPro" id="IPR050966">
    <property type="entry name" value="Glutamyl_endopeptidase"/>
</dbReference>
<dbReference type="InterPro" id="IPR009003">
    <property type="entry name" value="Peptidase_S1_PA"/>
</dbReference>
<dbReference type="PANTHER" id="PTHR15462">
    <property type="entry name" value="SERINE PROTEASE"/>
    <property type="match status" value="1"/>
</dbReference>
<dbReference type="EMBL" id="QKUF01000011">
    <property type="protein sequence ID" value="PZW28044.1"/>
    <property type="molecule type" value="Genomic_DNA"/>
</dbReference>
<accession>A0A326U5S5</accession>
<reference evidence="2 3" key="1">
    <citation type="submission" date="2018-06" db="EMBL/GenBank/DDBJ databases">
        <title>Genomic Encyclopedia of Archaeal and Bacterial Type Strains, Phase II (KMG-II): from individual species to whole genera.</title>
        <authorList>
            <person name="Goeker M."/>
        </authorList>
    </citation>
    <scope>NUCLEOTIDE SEQUENCE [LARGE SCALE GENOMIC DNA]</scope>
    <source>
        <strain evidence="2 3">ATCC BAA-1881</strain>
    </source>
</reference>
<name>A0A326U5S5_THEHA</name>
<evidence type="ECO:0000313" key="3">
    <source>
        <dbReference type="Proteomes" id="UP000248806"/>
    </source>
</evidence>
<dbReference type="InterPro" id="IPR043504">
    <property type="entry name" value="Peptidase_S1_PA_chymotrypsin"/>
</dbReference>
<protein>
    <submittedName>
        <fullName evidence="2">V8-like Glu-specific endopeptidase</fullName>
    </submittedName>
</protein>
<dbReference type="Gene3D" id="2.40.10.10">
    <property type="entry name" value="Trypsin-like serine proteases"/>
    <property type="match status" value="2"/>
</dbReference>
<organism evidence="2 3">
    <name type="scientific">Thermosporothrix hazakensis</name>
    <dbReference type="NCBI Taxonomy" id="644383"/>
    <lineage>
        <taxon>Bacteria</taxon>
        <taxon>Bacillati</taxon>
        <taxon>Chloroflexota</taxon>
        <taxon>Ktedonobacteria</taxon>
        <taxon>Ktedonobacterales</taxon>
        <taxon>Thermosporotrichaceae</taxon>
        <taxon>Thermosporothrix</taxon>
    </lineage>
</organism>
<proteinExistence type="predicted"/>
<keyword evidence="3" id="KW-1185">Reference proteome</keyword>